<evidence type="ECO:0000313" key="5">
    <source>
        <dbReference type="Proteomes" id="UP000501107"/>
    </source>
</evidence>
<evidence type="ECO:0000313" key="2">
    <source>
        <dbReference type="EMBL" id="MDR4174746.1"/>
    </source>
</evidence>
<evidence type="ECO:0000313" key="1">
    <source>
        <dbReference type="EMBL" id="AJG73901.1"/>
    </source>
</evidence>
<dbReference type="EMBL" id="VKQN01000001">
    <property type="protein sequence ID" value="MDR4174746.1"/>
    <property type="molecule type" value="Genomic_DNA"/>
</dbReference>
<reference evidence="3 5" key="3">
    <citation type="submission" date="2020-05" db="EMBL/GenBank/DDBJ databases">
        <title>FDA dAtabase for Regulatory Grade micrObial Sequences (FDA-ARGOS): Supporting development and validation of Infectious Disease Dx tests.</title>
        <authorList>
            <person name="Nelson B."/>
            <person name="Plummer A."/>
            <person name="Tallon L."/>
            <person name="Sadzewicz L."/>
            <person name="Zhao X."/>
            <person name="Vavikolanu K."/>
            <person name="Mehta A."/>
            <person name="Aluvathingal J."/>
            <person name="Nadendla S."/>
            <person name="Myers T."/>
            <person name="Yan Y."/>
            <person name="Sichtig H."/>
        </authorList>
    </citation>
    <scope>NUCLEOTIDE SEQUENCE [LARGE SCALE GENOMIC DNA]</scope>
    <source>
        <strain evidence="3 5">FDAARGOS_795</strain>
        <plasmid evidence="3 5">unnamed3</plasmid>
    </source>
</reference>
<name>A0A0B5NIV3_BACTU</name>
<dbReference type="KEGG" id="btw:BF38_5945"/>
<dbReference type="Proteomes" id="UP000501107">
    <property type="component" value="Plasmid unnamed3"/>
</dbReference>
<dbReference type="Proteomes" id="UP000031876">
    <property type="component" value="Plasmid 2"/>
</dbReference>
<dbReference type="RefSeq" id="WP_000359629.1">
    <property type="nucleotide sequence ID" value="NZ_CP009334.1"/>
</dbReference>
<keyword evidence="3" id="KW-0614">Plasmid</keyword>
<accession>A0A0B5NIV3</accession>
<geneLocation type="plasmid" evidence="3 5">
    <name>unnamed3</name>
</geneLocation>
<reference evidence="1 4" key="1">
    <citation type="journal article" date="2015" name="Genome Announc.">
        <title>Complete genome sequences for 35 biothreat assay-relevant bacillus species.</title>
        <authorList>
            <person name="Johnson S.L."/>
            <person name="Daligault H.E."/>
            <person name="Davenport K.W."/>
            <person name="Jaissle J."/>
            <person name="Frey K.G."/>
            <person name="Ladner J.T."/>
            <person name="Broomall S.M."/>
            <person name="Bishop-Lilly K.A."/>
            <person name="Bruce D.C."/>
            <person name="Gibbons H.S."/>
            <person name="Coyne S.R."/>
            <person name="Lo C.C."/>
            <person name="Meincke L."/>
            <person name="Munk A.C."/>
            <person name="Koroleva G.I."/>
            <person name="Rosenzweig C.N."/>
            <person name="Palacios G.F."/>
            <person name="Redden C.L."/>
            <person name="Minogue T.D."/>
            <person name="Chain P.S."/>
        </authorList>
    </citation>
    <scope>NUCLEOTIDE SEQUENCE [LARGE SCALE GENOMIC DNA]</scope>
    <source>
        <strain evidence="1 4">HD1011</strain>
        <plasmid evidence="1 4">2</plasmid>
    </source>
</reference>
<dbReference type="EMBL" id="CP053979">
    <property type="protein sequence ID" value="QKH22626.1"/>
    <property type="molecule type" value="Genomic_DNA"/>
</dbReference>
<reference evidence="2" key="2">
    <citation type="submission" date="2019-07" db="EMBL/GenBank/DDBJ databases">
        <title>Phylogenomic Reclassification of ATCC Bacillus Strains and Various Taxa within the Genus Bacillus.</title>
        <authorList>
            <person name="Riojas M.A."/>
            <person name="Frank A.M."/>
            <person name="Fenn S.L."/>
            <person name="King S.P."/>
            <person name="Brower S.M."/>
            <person name="Hazbon M.H."/>
        </authorList>
    </citation>
    <scope>NUCLEOTIDE SEQUENCE</scope>
    <source>
        <strain evidence="2">ATCC 35646</strain>
    </source>
</reference>
<dbReference type="Proteomes" id="UP001181533">
    <property type="component" value="Unassembled WGS sequence"/>
</dbReference>
<protein>
    <submittedName>
        <fullName evidence="3">Uncharacterized protein</fullName>
    </submittedName>
</protein>
<organism evidence="3 5">
    <name type="scientific">Bacillus thuringiensis</name>
    <dbReference type="NCBI Taxonomy" id="1428"/>
    <lineage>
        <taxon>Bacteria</taxon>
        <taxon>Bacillati</taxon>
        <taxon>Bacillota</taxon>
        <taxon>Bacilli</taxon>
        <taxon>Bacillales</taxon>
        <taxon>Bacillaceae</taxon>
        <taxon>Bacillus</taxon>
        <taxon>Bacillus cereus group</taxon>
    </lineage>
</organism>
<evidence type="ECO:0000313" key="4">
    <source>
        <dbReference type="Proteomes" id="UP000031876"/>
    </source>
</evidence>
<geneLocation type="plasmid" evidence="1 4">
    <name>2</name>
</geneLocation>
<gene>
    <name evidence="1" type="ORF">BF38_5945</name>
    <name evidence="2" type="ORF">FO599_01190</name>
    <name evidence="3" type="ORF">FOC89_01160</name>
</gene>
<dbReference type="EMBL" id="CP009334">
    <property type="protein sequence ID" value="AJG73901.1"/>
    <property type="molecule type" value="Genomic_DNA"/>
</dbReference>
<dbReference type="AlphaFoldDB" id="A0A0B5NIV3"/>
<sequence length="197" mass="23445">MDKLQDAELSFKELYEIQANLEINTRDVRFLAIKDGESYWQVEGRGFVTVDRSRVETELSESHYTFMVDESIKKKNLHIRKKLQRLYMVELLLRHDLDFVKKQVCMYDNIKVLRELSEGIWLMKEGGLDYDALQLKMKAIDLDQTMKIELLEYIKQDKMFEVVELSNGICLFKQAYLEITEGGENEYHGYVDIYDRF</sequence>
<evidence type="ECO:0000313" key="3">
    <source>
        <dbReference type="EMBL" id="QKH22626.1"/>
    </source>
</evidence>
<proteinExistence type="predicted"/>